<evidence type="ECO:0000313" key="2">
    <source>
        <dbReference type="Proteomes" id="UP001501565"/>
    </source>
</evidence>
<dbReference type="Gene3D" id="3.90.1150.10">
    <property type="entry name" value="Aspartate Aminotransferase, domain 1"/>
    <property type="match status" value="1"/>
</dbReference>
<accession>A0ABP7NE81</accession>
<dbReference type="Proteomes" id="UP001501565">
    <property type="component" value="Unassembled WGS sequence"/>
</dbReference>
<dbReference type="EMBL" id="BAABBN010000017">
    <property type="protein sequence ID" value="GAA3943040.1"/>
    <property type="molecule type" value="Genomic_DNA"/>
</dbReference>
<dbReference type="InterPro" id="IPR015424">
    <property type="entry name" value="PyrdxlP-dep_Trfase"/>
</dbReference>
<organism evidence="1 2">
    <name type="scientific">Litoribacillus peritrichatus</name>
    <dbReference type="NCBI Taxonomy" id="718191"/>
    <lineage>
        <taxon>Bacteria</taxon>
        <taxon>Pseudomonadati</taxon>
        <taxon>Pseudomonadota</taxon>
        <taxon>Gammaproteobacteria</taxon>
        <taxon>Oceanospirillales</taxon>
        <taxon>Oceanospirillaceae</taxon>
        <taxon>Litoribacillus</taxon>
    </lineage>
</organism>
<sequence length="79" mass="8797">MDFTEPELSQDNLKTLLVDQAKVGLTPGTWFGEPNENFYRMNIATRLSEIQTSFQLLKNAMGEYDHTALAASSAVNSDL</sequence>
<dbReference type="InterPro" id="IPR015422">
    <property type="entry name" value="PyrdxlP-dep_Trfase_small"/>
</dbReference>
<protein>
    <recommendedName>
        <fullName evidence="3">Aminotransferase</fullName>
    </recommendedName>
</protein>
<evidence type="ECO:0000313" key="1">
    <source>
        <dbReference type="EMBL" id="GAA3943040.1"/>
    </source>
</evidence>
<keyword evidence="2" id="KW-1185">Reference proteome</keyword>
<name>A0ABP7NE81_9GAMM</name>
<gene>
    <name evidence="1" type="ORF">GCM10022277_43580</name>
</gene>
<comment type="caution">
    <text evidence="1">The sequence shown here is derived from an EMBL/GenBank/DDBJ whole genome shotgun (WGS) entry which is preliminary data.</text>
</comment>
<reference evidence="2" key="1">
    <citation type="journal article" date="2019" name="Int. J. Syst. Evol. Microbiol.">
        <title>The Global Catalogue of Microorganisms (GCM) 10K type strain sequencing project: providing services to taxonomists for standard genome sequencing and annotation.</title>
        <authorList>
            <consortium name="The Broad Institute Genomics Platform"/>
            <consortium name="The Broad Institute Genome Sequencing Center for Infectious Disease"/>
            <person name="Wu L."/>
            <person name="Ma J."/>
        </authorList>
    </citation>
    <scope>NUCLEOTIDE SEQUENCE [LARGE SCALE GENOMIC DNA]</scope>
    <source>
        <strain evidence="2">JCM 17551</strain>
    </source>
</reference>
<proteinExistence type="predicted"/>
<evidence type="ECO:0008006" key="3">
    <source>
        <dbReference type="Google" id="ProtNLM"/>
    </source>
</evidence>
<dbReference type="RefSeq" id="WP_344800782.1">
    <property type="nucleotide sequence ID" value="NZ_BAABBN010000017.1"/>
</dbReference>
<dbReference type="SUPFAM" id="SSF53383">
    <property type="entry name" value="PLP-dependent transferases"/>
    <property type="match status" value="1"/>
</dbReference>